<dbReference type="InterPro" id="IPR011009">
    <property type="entry name" value="Kinase-like_dom_sf"/>
</dbReference>
<dbReference type="EC" id="2.7.11.1" evidence="1"/>
<dbReference type="SUPFAM" id="SSF56112">
    <property type="entry name" value="Protein kinase-like (PK-like)"/>
    <property type="match status" value="1"/>
</dbReference>
<keyword evidence="11" id="KW-1185">Reference proteome</keyword>
<evidence type="ECO:0000313" key="11">
    <source>
        <dbReference type="Proteomes" id="UP000653644"/>
    </source>
</evidence>
<keyword evidence="2" id="KW-0723">Serine/threonine-protein kinase</keyword>
<proteinExistence type="predicted"/>
<evidence type="ECO:0000256" key="5">
    <source>
        <dbReference type="ARBA" id="ARBA00022777"/>
    </source>
</evidence>
<feature type="binding site" evidence="7">
    <location>
        <position position="50"/>
    </location>
    <ligand>
        <name>ATP</name>
        <dbReference type="ChEBI" id="CHEBI:30616"/>
    </ligand>
</feature>
<keyword evidence="6 7" id="KW-0067">ATP-binding</keyword>
<reference evidence="11" key="1">
    <citation type="journal article" date="2019" name="Int. J. Syst. Evol. Microbiol.">
        <title>The Global Catalogue of Microorganisms (GCM) 10K type strain sequencing project: providing services to taxonomists for standard genome sequencing and annotation.</title>
        <authorList>
            <consortium name="The Broad Institute Genomics Platform"/>
            <consortium name="The Broad Institute Genome Sequencing Center for Infectious Disease"/>
            <person name="Wu L."/>
            <person name="Ma J."/>
        </authorList>
    </citation>
    <scope>NUCLEOTIDE SEQUENCE [LARGE SCALE GENOMIC DNA]</scope>
    <source>
        <strain evidence="11">JCM 4733</strain>
    </source>
</reference>
<feature type="domain" description="Protein kinase" evidence="9">
    <location>
        <begin position="21"/>
        <end position="263"/>
    </location>
</feature>
<sequence>MHNQDAASPDAGDERLVAGRYRLLSVLGEGGMGTVWRAHDDVLHREVAVKEVRVSLDLPAERSKRMHVRLEREAWAAARVNARAVVTVFDVVTFDDRPWIVMELVRGRSLADVIGAEGALPPKEVARIGTEVLAALRAAHAAGVLHSDVKPANVLLADEGRVVLTDFGIATVEGDTALTMTGEVVGSPEYLAPERALGRAPRPTSGRWARSSARPCRAVRRAAGRRPWRHCAPSWTTTCRRRTGPGRSRRSSRDCCSRTPRSG</sequence>
<accession>A0ABQ3D7J7</accession>
<dbReference type="InterPro" id="IPR000719">
    <property type="entry name" value="Prot_kinase_dom"/>
</dbReference>
<dbReference type="CDD" id="cd14014">
    <property type="entry name" value="STKc_PknB_like"/>
    <property type="match status" value="1"/>
</dbReference>
<gene>
    <name evidence="10" type="ORF">GCM10010345_71700</name>
</gene>
<keyword evidence="4 7" id="KW-0547">Nucleotide-binding</keyword>
<name>A0ABQ3D7J7_9ACTN</name>
<keyword evidence="3" id="KW-0808">Transferase</keyword>
<dbReference type="PANTHER" id="PTHR43289">
    <property type="entry name" value="MITOGEN-ACTIVATED PROTEIN KINASE KINASE KINASE 20-RELATED"/>
    <property type="match status" value="1"/>
</dbReference>
<evidence type="ECO:0000256" key="7">
    <source>
        <dbReference type="PROSITE-ProRule" id="PRU10141"/>
    </source>
</evidence>
<dbReference type="PROSITE" id="PS00108">
    <property type="entry name" value="PROTEIN_KINASE_ST"/>
    <property type="match status" value="1"/>
</dbReference>
<evidence type="ECO:0000256" key="1">
    <source>
        <dbReference type="ARBA" id="ARBA00012513"/>
    </source>
</evidence>
<dbReference type="InterPro" id="IPR017441">
    <property type="entry name" value="Protein_kinase_ATP_BS"/>
</dbReference>
<dbReference type="PROSITE" id="PS50011">
    <property type="entry name" value="PROTEIN_KINASE_DOM"/>
    <property type="match status" value="1"/>
</dbReference>
<dbReference type="InterPro" id="IPR008271">
    <property type="entry name" value="Ser/Thr_kinase_AS"/>
</dbReference>
<evidence type="ECO:0000256" key="6">
    <source>
        <dbReference type="ARBA" id="ARBA00022840"/>
    </source>
</evidence>
<feature type="region of interest" description="Disordered" evidence="8">
    <location>
        <begin position="239"/>
        <end position="263"/>
    </location>
</feature>
<feature type="compositionally biased region" description="Basic residues" evidence="8">
    <location>
        <begin position="239"/>
        <end position="250"/>
    </location>
</feature>
<dbReference type="PANTHER" id="PTHR43289:SF6">
    <property type="entry name" value="SERINE_THREONINE-PROTEIN KINASE NEKL-3"/>
    <property type="match status" value="1"/>
</dbReference>
<evidence type="ECO:0000256" key="3">
    <source>
        <dbReference type="ARBA" id="ARBA00022679"/>
    </source>
</evidence>
<dbReference type="Gene3D" id="1.10.510.10">
    <property type="entry name" value="Transferase(Phosphotransferase) domain 1"/>
    <property type="match status" value="1"/>
</dbReference>
<evidence type="ECO:0000256" key="8">
    <source>
        <dbReference type="SAM" id="MobiDB-lite"/>
    </source>
</evidence>
<protein>
    <recommendedName>
        <fullName evidence="1">non-specific serine/threonine protein kinase</fullName>
        <ecNumber evidence="1">2.7.11.1</ecNumber>
    </recommendedName>
</protein>
<dbReference type="Proteomes" id="UP000653644">
    <property type="component" value="Unassembled WGS sequence"/>
</dbReference>
<dbReference type="PROSITE" id="PS00107">
    <property type="entry name" value="PROTEIN_KINASE_ATP"/>
    <property type="match status" value="1"/>
</dbReference>
<dbReference type="Pfam" id="PF00069">
    <property type="entry name" value="Pkinase"/>
    <property type="match status" value="1"/>
</dbReference>
<evidence type="ECO:0000256" key="4">
    <source>
        <dbReference type="ARBA" id="ARBA00022741"/>
    </source>
</evidence>
<evidence type="ECO:0000259" key="9">
    <source>
        <dbReference type="PROSITE" id="PS50011"/>
    </source>
</evidence>
<organism evidence="10 11">
    <name type="scientific">Streptomyces canarius</name>
    <dbReference type="NCBI Taxonomy" id="285453"/>
    <lineage>
        <taxon>Bacteria</taxon>
        <taxon>Bacillati</taxon>
        <taxon>Actinomycetota</taxon>
        <taxon>Actinomycetes</taxon>
        <taxon>Kitasatosporales</taxon>
        <taxon>Streptomycetaceae</taxon>
        <taxon>Streptomyces</taxon>
    </lineage>
</organism>
<dbReference type="SMART" id="SM00220">
    <property type="entry name" value="S_TKc"/>
    <property type="match status" value="1"/>
</dbReference>
<evidence type="ECO:0000313" key="10">
    <source>
        <dbReference type="EMBL" id="GHA56845.1"/>
    </source>
</evidence>
<comment type="caution">
    <text evidence="10">The sequence shown here is derived from an EMBL/GenBank/DDBJ whole genome shotgun (WGS) entry which is preliminary data.</text>
</comment>
<keyword evidence="5" id="KW-0418">Kinase</keyword>
<dbReference type="Gene3D" id="3.30.200.20">
    <property type="entry name" value="Phosphorylase Kinase, domain 1"/>
    <property type="match status" value="1"/>
</dbReference>
<dbReference type="EMBL" id="BMVN01000037">
    <property type="protein sequence ID" value="GHA56845.1"/>
    <property type="molecule type" value="Genomic_DNA"/>
</dbReference>
<evidence type="ECO:0000256" key="2">
    <source>
        <dbReference type="ARBA" id="ARBA00022527"/>
    </source>
</evidence>